<feature type="region of interest" description="Disordered" evidence="1">
    <location>
        <begin position="1"/>
        <end position="125"/>
    </location>
</feature>
<comment type="caution">
    <text evidence="2">The sequence shown here is derived from an EMBL/GenBank/DDBJ whole genome shotgun (WGS) entry which is preliminary data.</text>
</comment>
<dbReference type="EMBL" id="CAAE01014729">
    <property type="protein sequence ID" value="CAG03956.1"/>
    <property type="molecule type" value="Genomic_DNA"/>
</dbReference>
<feature type="compositionally biased region" description="Pro residues" evidence="1">
    <location>
        <begin position="41"/>
        <end position="54"/>
    </location>
</feature>
<dbReference type="KEGG" id="tng:GSTEN00023541G001"/>
<reference evidence="2" key="2">
    <citation type="submission" date="2004-02" db="EMBL/GenBank/DDBJ databases">
        <authorList>
            <consortium name="Genoscope"/>
            <consortium name="Whitehead Institute Centre for Genome Research"/>
        </authorList>
    </citation>
    <scope>NUCLEOTIDE SEQUENCE</scope>
</reference>
<dbReference type="AlphaFoldDB" id="Q4S5X6"/>
<evidence type="ECO:0000313" key="2">
    <source>
        <dbReference type="EMBL" id="CAG03956.1"/>
    </source>
</evidence>
<accession>Q4S5X6</accession>
<sequence length="139" mass="14676">MLTAPAIPTRGLCARIPPGHQAGVERGRRAAEAVLVGGAPRSPPLSAPQTPPVAPTTDTLRAPESCSLPDLPNCARSRREQRREDGEEAVEEPRGSGALGLSTLRSGARSREPPAAPERTSTILGRSAPPLFTFSLFFF</sequence>
<protein>
    <submittedName>
        <fullName evidence="2">(spotted green pufferfish) hypothetical protein</fullName>
    </submittedName>
</protein>
<proteinExistence type="predicted"/>
<reference evidence="2" key="1">
    <citation type="journal article" date="2004" name="Nature">
        <title>Genome duplication in the teleost fish Tetraodon nigroviridis reveals the early vertebrate proto-karyotype.</title>
        <authorList>
            <person name="Jaillon O."/>
            <person name="Aury J.-M."/>
            <person name="Brunet F."/>
            <person name="Petit J.-L."/>
            <person name="Stange-Thomann N."/>
            <person name="Mauceli E."/>
            <person name="Bouneau L."/>
            <person name="Fischer C."/>
            <person name="Ozouf-Costaz C."/>
            <person name="Bernot A."/>
            <person name="Nicaud S."/>
            <person name="Jaffe D."/>
            <person name="Fisher S."/>
            <person name="Lutfalla G."/>
            <person name="Dossat C."/>
            <person name="Segurens B."/>
            <person name="Dasilva C."/>
            <person name="Salanoubat M."/>
            <person name="Levy M."/>
            <person name="Boudet N."/>
            <person name="Castellano S."/>
            <person name="Anthouard V."/>
            <person name="Jubin C."/>
            <person name="Castelli V."/>
            <person name="Katinka M."/>
            <person name="Vacherie B."/>
            <person name="Biemont C."/>
            <person name="Skalli Z."/>
            <person name="Cattolico L."/>
            <person name="Poulain J."/>
            <person name="De Berardinis V."/>
            <person name="Cruaud C."/>
            <person name="Duprat S."/>
            <person name="Brottier P."/>
            <person name="Coutanceau J.-P."/>
            <person name="Gouzy J."/>
            <person name="Parra G."/>
            <person name="Lardier G."/>
            <person name="Chapple C."/>
            <person name="McKernan K.J."/>
            <person name="McEwan P."/>
            <person name="Bosak S."/>
            <person name="Kellis M."/>
            <person name="Volff J.-N."/>
            <person name="Guigo R."/>
            <person name="Zody M.C."/>
            <person name="Mesirov J."/>
            <person name="Lindblad-Toh K."/>
            <person name="Birren B."/>
            <person name="Nusbaum C."/>
            <person name="Kahn D."/>
            <person name="Robinson-Rechavi M."/>
            <person name="Laudet V."/>
            <person name="Schachter V."/>
            <person name="Quetier F."/>
            <person name="Saurin W."/>
            <person name="Scarpelli C."/>
            <person name="Wincker P."/>
            <person name="Lander E.S."/>
            <person name="Weissenbach J."/>
            <person name="Roest Crollius H."/>
        </authorList>
    </citation>
    <scope>NUCLEOTIDE SEQUENCE [LARGE SCALE GENOMIC DNA]</scope>
</reference>
<name>Q4S5X6_TETNG</name>
<gene>
    <name evidence="2" type="ORF">GSTENG00023541001</name>
</gene>
<evidence type="ECO:0000256" key="1">
    <source>
        <dbReference type="SAM" id="MobiDB-lite"/>
    </source>
</evidence>
<organism evidence="2">
    <name type="scientific">Tetraodon nigroviridis</name>
    <name type="common">Spotted green pufferfish</name>
    <name type="synonym">Chelonodon nigroviridis</name>
    <dbReference type="NCBI Taxonomy" id="99883"/>
    <lineage>
        <taxon>Eukaryota</taxon>
        <taxon>Metazoa</taxon>
        <taxon>Chordata</taxon>
        <taxon>Craniata</taxon>
        <taxon>Vertebrata</taxon>
        <taxon>Euteleostomi</taxon>
        <taxon>Actinopterygii</taxon>
        <taxon>Neopterygii</taxon>
        <taxon>Teleostei</taxon>
        <taxon>Neoteleostei</taxon>
        <taxon>Acanthomorphata</taxon>
        <taxon>Eupercaria</taxon>
        <taxon>Tetraodontiformes</taxon>
        <taxon>Tetradontoidea</taxon>
        <taxon>Tetraodontidae</taxon>
        <taxon>Tetraodon</taxon>
    </lineage>
</organism>